<dbReference type="SUPFAM" id="SSF46458">
    <property type="entry name" value="Globin-like"/>
    <property type="match status" value="1"/>
</dbReference>
<proteinExistence type="inferred from homology"/>
<accession>A0A5C6C6U3</accession>
<dbReference type="RefSeq" id="WP_146453203.1">
    <property type="nucleotide sequence ID" value="NZ_SJPS01000016.1"/>
</dbReference>
<dbReference type="OrthoDB" id="980856at2"/>
<dbReference type="GO" id="GO:0005344">
    <property type="term" value="F:oxygen carrier activity"/>
    <property type="evidence" value="ECO:0007669"/>
    <property type="project" value="UniProtKB-KW"/>
</dbReference>
<name>A0A5C6C6U3_9BACT</name>
<keyword evidence="1" id="KW-0408">Iron</keyword>
<evidence type="ECO:0000259" key="2">
    <source>
        <dbReference type="Pfam" id="PF00042"/>
    </source>
</evidence>
<keyword evidence="4" id="KW-1185">Reference proteome</keyword>
<dbReference type="Gene3D" id="1.10.490.10">
    <property type="entry name" value="Globins"/>
    <property type="match status" value="1"/>
</dbReference>
<keyword evidence="1" id="KW-0813">Transport</keyword>
<evidence type="ECO:0000256" key="1">
    <source>
        <dbReference type="RuleBase" id="RU000356"/>
    </source>
</evidence>
<reference evidence="3 4" key="1">
    <citation type="submission" date="2019-02" db="EMBL/GenBank/DDBJ databases">
        <title>Deep-cultivation of Planctomycetes and their phenomic and genomic characterization uncovers novel biology.</title>
        <authorList>
            <person name="Wiegand S."/>
            <person name="Jogler M."/>
            <person name="Boedeker C."/>
            <person name="Pinto D."/>
            <person name="Vollmers J."/>
            <person name="Rivas-Marin E."/>
            <person name="Kohn T."/>
            <person name="Peeters S.H."/>
            <person name="Heuer A."/>
            <person name="Rast P."/>
            <person name="Oberbeckmann S."/>
            <person name="Bunk B."/>
            <person name="Jeske O."/>
            <person name="Meyerdierks A."/>
            <person name="Storesund J.E."/>
            <person name="Kallscheuer N."/>
            <person name="Luecker S."/>
            <person name="Lage O.M."/>
            <person name="Pohl T."/>
            <person name="Merkel B.J."/>
            <person name="Hornburger P."/>
            <person name="Mueller R.-W."/>
            <person name="Bruemmer F."/>
            <person name="Labrenz M."/>
            <person name="Spormann A.M."/>
            <person name="Op Den Camp H."/>
            <person name="Overmann J."/>
            <person name="Amann R."/>
            <person name="Jetten M.S.M."/>
            <person name="Mascher T."/>
            <person name="Medema M.H."/>
            <person name="Devos D.P."/>
            <person name="Kaster A.-K."/>
            <person name="Ovreas L."/>
            <person name="Rohde M."/>
            <person name="Galperin M.Y."/>
            <person name="Jogler C."/>
        </authorList>
    </citation>
    <scope>NUCLEOTIDE SEQUENCE [LARGE SCALE GENOMIC DNA]</scope>
    <source>
        <strain evidence="3 4">Pla144</strain>
    </source>
</reference>
<dbReference type="Pfam" id="PF00042">
    <property type="entry name" value="Globin"/>
    <property type="match status" value="1"/>
</dbReference>
<sequence length="133" mass="15551">MSVDYETVEASYDRCLENDGFYDTFYEKFLAKSEEIPPMFADTDFRRQKQMIRMSVRMLVRLGAGEDGTKLAISKLGESHSRRQHNVRPELYGLWLDALCESIAQYDPECTPELEQQWRDTMQAGIEMMISVY</sequence>
<evidence type="ECO:0000313" key="4">
    <source>
        <dbReference type="Proteomes" id="UP000318437"/>
    </source>
</evidence>
<comment type="similarity">
    <text evidence="1">Belongs to the globin family.</text>
</comment>
<keyword evidence="1" id="KW-0349">Heme</keyword>
<protein>
    <recommendedName>
        <fullName evidence="2">Globin domain-containing protein</fullName>
    </recommendedName>
</protein>
<feature type="domain" description="Globin" evidence="2">
    <location>
        <begin position="39"/>
        <end position="123"/>
    </location>
</feature>
<keyword evidence="1" id="KW-0561">Oxygen transport</keyword>
<dbReference type="AlphaFoldDB" id="A0A5C6C6U3"/>
<keyword evidence="1" id="KW-0479">Metal-binding</keyword>
<dbReference type="EMBL" id="SJPS01000016">
    <property type="protein sequence ID" value="TWU20353.1"/>
    <property type="molecule type" value="Genomic_DNA"/>
</dbReference>
<dbReference type="GO" id="GO:0020037">
    <property type="term" value="F:heme binding"/>
    <property type="evidence" value="ECO:0007669"/>
    <property type="project" value="InterPro"/>
</dbReference>
<dbReference type="InterPro" id="IPR009050">
    <property type="entry name" value="Globin-like_sf"/>
</dbReference>
<dbReference type="GO" id="GO:0019825">
    <property type="term" value="F:oxygen binding"/>
    <property type="evidence" value="ECO:0007669"/>
    <property type="project" value="InterPro"/>
</dbReference>
<dbReference type="Proteomes" id="UP000318437">
    <property type="component" value="Unassembled WGS sequence"/>
</dbReference>
<dbReference type="InterPro" id="IPR012292">
    <property type="entry name" value="Globin/Proto"/>
</dbReference>
<evidence type="ECO:0000313" key="3">
    <source>
        <dbReference type="EMBL" id="TWU20353.1"/>
    </source>
</evidence>
<organism evidence="3 4">
    <name type="scientific">Bythopirellula polymerisocia</name>
    <dbReference type="NCBI Taxonomy" id="2528003"/>
    <lineage>
        <taxon>Bacteria</taxon>
        <taxon>Pseudomonadati</taxon>
        <taxon>Planctomycetota</taxon>
        <taxon>Planctomycetia</taxon>
        <taxon>Pirellulales</taxon>
        <taxon>Lacipirellulaceae</taxon>
        <taxon>Bythopirellula</taxon>
    </lineage>
</organism>
<gene>
    <name evidence="3" type="ORF">Pla144_50000</name>
</gene>
<comment type="caution">
    <text evidence="3">The sequence shown here is derived from an EMBL/GenBank/DDBJ whole genome shotgun (WGS) entry which is preliminary data.</text>
</comment>
<dbReference type="InterPro" id="IPR000971">
    <property type="entry name" value="Globin"/>
</dbReference>